<comment type="caution">
    <text evidence="1">The sequence shown here is derived from an EMBL/GenBank/DDBJ whole genome shotgun (WGS) entry which is preliminary data.</text>
</comment>
<evidence type="ECO:0000313" key="1">
    <source>
        <dbReference type="EMBL" id="EUC55835.1"/>
    </source>
</evidence>
<sequence length="521" mass="58584">MLKNTSLSVPRKDHFGLASFPNHDISSGQTVHTDTNHATTNSAPVRLSINELPYDILVLIFDLVSHRDSCQATPRNYLTSENNTPPAAFLGDPAILSQVCSYWRQTAIHIPSLWSFIVIRPLLGPEGLAKAVARWQLYVKRSGSSLLDIHIIDTAVTKCVWGAFEFHEPPPSDARLFTLIEAIAPRTQRLVFWSRCPCYHNGFPRDMIATFLRSCVPSVLKVLSVHVYPIPGIRNMGPCTLTSEAGGPFDDKLQRLLDSVVILDVDGYYPSIPSKAYYGLVELRLQASRTDDMTVEEFYLIRIIESSPGLRVLEFDLRVNDMEDEDSLDPLFRPIHLDDLQVVILGRNPRKYLGNILRWLFPGPKPLSLSICSPYERGAPDLDFFTQHETQKFIARSNVTRLGLHSVGNSMQLAHLLKMAPNVEVLAIDAVTNVPANADLLPKPQRWLDSLYVIPSSYTSPPSRENVQWFVQTYGVRNLTVWSKDFEFDGVFGEEAMGDHSARYPVINVKAGEPNPVAEWY</sequence>
<name>X8J1E8_9AGAM</name>
<feature type="non-terminal residue" evidence="1">
    <location>
        <position position="521"/>
    </location>
</feature>
<dbReference type="AlphaFoldDB" id="X8J1E8"/>
<reference evidence="2" key="1">
    <citation type="journal article" date="2014" name="Genome Announc.">
        <title>Draft genome sequence of the plant-pathogenic soil fungus Rhizoctonia solani anastomosis group 3 strain Rhs1AP.</title>
        <authorList>
            <person name="Cubeta M.A."/>
            <person name="Thomas E."/>
            <person name="Dean R.A."/>
            <person name="Jabaji S."/>
            <person name="Neate S.M."/>
            <person name="Tavantzis S."/>
            <person name="Toda T."/>
            <person name="Vilgalys R."/>
            <person name="Bharathan N."/>
            <person name="Fedorova-Abrams N."/>
            <person name="Pakala S.B."/>
            <person name="Pakala S.M."/>
            <person name="Zafar N."/>
            <person name="Joardar V."/>
            <person name="Losada L."/>
            <person name="Nierman W.C."/>
        </authorList>
    </citation>
    <scope>NUCLEOTIDE SEQUENCE [LARGE SCALE GENOMIC DNA]</scope>
    <source>
        <strain evidence="2">AG-3</strain>
    </source>
</reference>
<dbReference type="Proteomes" id="UP000030108">
    <property type="component" value="Unassembled WGS sequence"/>
</dbReference>
<dbReference type="OrthoDB" id="2269034at2759"/>
<proteinExistence type="predicted"/>
<gene>
    <name evidence="1" type="ORF">RSOL_139860</name>
</gene>
<protein>
    <submittedName>
        <fullName evidence="1">F-box-like domain protein, putative</fullName>
    </submittedName>
</protein>
<organism evidence="1 2">
    <name type="scientific">Rhizoctonia solani AG-3 Rhs1AP</name>
    <dbReference type="NCBI Taxonomy" id="1086054"/>
    <lineage>
        <taxon>Eukaryota</taxon>
        <taxon>Fungi</taxon>
        <taxon>Dikarya</taxon>
        <taxon>Basidiomycota</taxon>
        <taxon>Agaricomycotina</taxon>
        <taxon>Agaricomycetes</taxon>
        <taxon>Cantharellales</taxon>
        <taxon>Ceratobasidiaceae</taxon>
        <taxon>Rhizoctonia</taxon>
    </lineage>
</organism>
<dbReference type="Gene3D" id="1.20.1280.50">
    <property type="match status" value="1"/>
</dbReference>
<accession>X8J1E8</accession>
<dbReference type="EMBL" id="JATN01000322">
    <property type="protein sequence ID" value="EUC55835.1"/>
    <property type="molecule type" value="Genomic_DNA"/>
</dbReference>
<evidence type="ECO:0000313" key="2">
    <source>
        <dbReference type="Proteomes" id="UP000030108"/>
    </source>
</evidence>